<keyword evidence="1" id="KW-0732">Signal</keyword>
<dbReference type="AlphaFoldDB" id="A0A1I4FGW8"/>
<dbReference type="Proteomes" id="UP000199473">
    <property type="component" value="Unassembled WGS sequence"/>
</dbReference>
<dbReference type="RefSeq" id="WP_092963561.1">
    <property type="nucleotide sequence ID" value="NZ_FOSQ01000030.1"/>
</dbReference>
<sequence>MTFFRRGALAALLLSPCLARAEMADALAVQIAANPALSAIGQRDPAAARRLVAEAAAILGVPPAGLRSAELPDETDVALLRDNPLMGAVYRHDPAAALDLLTRVKQAGGTRR</sequence>
<accession>A0A1I4FGW8</accession>
<feature type="chain" id="PRO_5011727830" evidence="1">
    <location>
        <begin position="22"/>
        <end position="112"/>
    </location>
</feature>
<reference evidence="2 3" key="1">
    <citation type="submission" date="2016-10" db="EMBL/GenBank/DDBJ databases">
        <authorList>
            <person name="de Groot N.N."/>
        </authorList>
    </citation>
    <scope>NUCLEOTIDE SEQUENCE [LARGE SCALE GENOMIC DNA]</scope>
    <source>
        <strain evidence="2 3">DSM 19981</strain>
    </source>
</reference>
<organism evidence="2 3">
    <name type="scientific">Falsiroseomonas stagni DSM 19981</name>
    <dbReference type="NCBI Taxonomy" id="1123062"/>
    <lineage>
        <taxon>Bacteria</taxon>
        <taxon>Pseudomonadati</taxon>
        <taxon>Pseudomonadota</taxon>
        <taxon>Alphaproteobacteria</taxon>
        <taxon>Acetobacterales</taxon>
        <taxon>Roseomonadaceae</taxon>
        <taxon>Falsiroseomonas</taxon>
    </lineage>
</organism>
<keyword evidence="3" id="KW-1185">Reference proteome</keyword>
<dbReference type="EMBL" id="FOSQ01000030">
    <property type="protein sequence ID" value="SFL16056.1"/>
    <property type="molecule type" value="Genomic_DNA"/>
</dbReference>
<evidence type="ECO:0000313" key="2">
    <source>
        <dbReference type="EMBL" id="SFL16056.1"/>
    </source>
</evidence>
<evidence type="ECO:0000313" key="3">
    <source>
        <dbReference type="Proteomes" id="UP000199473"/>
    </source>
</evidence>
<name>A0A1I4FGW8_9PROT</name>
<gene>
    <name evidence="2" type="ORF">SAMN02745775_1307</name>
</gene>
<dbReference type="STRING" id="1123062.SAMN02745775_1307"/>
<protein>
    <submittedName>
        <fullName evidence="2">Uncharacterized protein</fullName>
    </submittedName>
</protein>
<feature type="signal peptide" evidence="1">
    <location>
        <begin position="1"/>
        <end position="21"/>
    </location>
</feature>
<proteinExistence type="predicted"/>
<evidence type="ECO:0000256" key="1">
    <source>
        <dbReference type="SAM" id="SignalP"/>
    </source>
</evidence>